<evidence type="ECO:0000313" key="2">
    <source>
        <dbReference type="EMBL" id="GCE20809.1"/>
    </source>
</evidence>
<keyword evidence="3" id="KW-1185">Reference proteome</keyword>
<comment type="caution">
    <text evidence="2">The sequence shown here is derived from an EMBL/GenBank/DDBJ whole genome shotgun (WGS) entry which is preliminary data.</text>
</comment>
<accession>A0A402AP55</accession>
<dbReference type="Gene3D" id="1.20.1250.20">
    <property type="entry name" value="MFS general substrate transporter like domains"/>
    <property type="match status" value="1"/>
</dbReference>
<dbReference type="Proteomes" id="UP000287188">
    <property type="component" value="Unassembled WGS sequence"/>
</dbReference>
<feature type="transmembrane region" description="Helical" evidence="1">
    <location>
        <begin position="65"/>
        <end position="89"/>
    </location>
</feature>
<sequence>MKISKQPAGIDGDAVASPVQRPLSSFGMVNLNLFWFANQFHWQALLAVVIPSMVAKFLDPAQKSINLALVVNWGTLVAVVVNPLVGALSDYAGFRLGRRRPFMLIGTVLNVVVLLIFAFSPTIFPPGLLLAAFALLFVLLQFSNNFANSPGALLLPTMYSRNSAAWPRASTACSTCWERS</sequence>
<evidence type="ECO:0000313" key="3">
    <source>
        <dbReference type="Proteomes" id="UP000287188"/>
    </source>
</evidence>
<dbReference type="PANTHER" id="PTHR23528">
    <property type="match status" value="1"/>
</dbReference>
<protein>
    <recommendedName>
        <fullName evidence="4">Major facilitator superfamily (MFS) profile domain-containing protein</fullName>
    </recommendedName>
</protein>
<dbReference type="EMBL" id="BIFS01000001">
    <property type="protein sequence ID" value="GCE20809.1"/>
    <property type="molecule type" value="Genomic_DNA"/>
</dbReference>
<dbReference type="RefSeq" id="WP_246035430.1">
    <property type="nucleotide sequence ID" value="NZ_BIFS01000001.1"/>
</dbReference>
<dbReference type="SUPFAM" id="SSF103473">
    <property type="entry name" value="MFS general substrate transporter"/>
    <property type="match status" value="1"/>
</dbReference>
<dbReference type="AlphaFoldDB" id="A0A402AP55"/>
<reference evidence="3" key="1">
    <citation type="submission" date="2018-12" db="EMBL/GenBank/DDBJ databases">
        <title>Tengunoibacter tsumagoiensis gen. nov., sp. nov., Dictyobacter kobayashii sp. nov., D. alpinus sp. nov., and D. joshuensis sp. nov. and description of Dictyobacteraceae fam. nov. within the order Ktedonobacterales isolated from Tengu-no-mugimeshi.</title>
        <authorList>
            <person name="Wang C.M."/>
            <person name="Zheng Y."/>
            <person name="Sakai Y."/>
            <person name="Toyoda A."/>
            <person name="Minakuchi Y."/>
            <person name="Abe K."/>
            <person name="Yokota A."/>
            <person name="Yabe S."/>
        </authorList>
    </citation>
    <scope>NUCLEOTIDE SEQUENCE [LARGE SCALE GENOMIC DNA]</scope>
    <source>
        <strain evidence="3">Uno11</strain>
    </source>
</reference>
<gene>
    <name evidence="2" type="ORF">KDK_46090</name>
</gene>
<feature type="transmembrane region" description="Helical" evidence="1">
    <location>
        <begin position="101"/>
        <end position="120"/>
    </location>
</feature>
<feature type="transmembrane region" description="Helical" evidence="1">
    <location>
        <begin position="127"/>
        <end position="147"/>
    </location>
</feature>
<dbReference type="PANTHER" id="PTHR23528:SF1">
    <property type="entry name" value="MAJOR FACILITATOR SUPERFAMILY (MFS) PROFILE DOMAIN-CONTAINING PROTEIN"/>
    <property type="match status" value="1"/>
</dbReference>
<organism evidence="2 3">
    <name type="scientific">Dictyobacter kobayashii</name>
    <dbReference type="NCBI Taxonomy" id="2014872"/>
    <lineage>
        <taxon>Bacteria</taxon>
        <taxon>Bacillati</taxon>
        <taxon>Chloroflexota</taxon>
        <taxon>Ktedonobacteria</taxon>
        <taxon>Ktedonobacterales</taxon>
        <taxon>Dictyobacteraceae</taxon>
        <taxon>Dictyobacter</taxon>
    </lineage>
</organism>
<keyword evidence="1" id="KW-0812">Transmembrane</keyword>
<dbReference type="InterPro" id="IPR036259">
    <property type="entry name" value="MFS_trans_sf"/>
</dbReference>
<evidence type="ECO:0008006" key="4">
    <source>
        <dbReference type="Google" id="ProtNLM"/>
    </source>
</evidence>
<keyword evidence="1" id="KW-1133">Transmembrane helix</keyword>
<proteinExistence type="predicted"/>
<keyword evidence="1" id="KW-0472">Membrane</keyword>
<name>A0A402AP55_9CHLR</name>
<feature type="transmembrane region" description="Helical" evidence="1">
    <location>
        <begin position="40"/>
        <end position="58"/>
    </location>
</feature>
<dbReference type="Pfam" id="PF13347">
    <property type="entry name" value="MFS_2"/>
    <property type="match status" value="1"/>
</dbReference>
<evidence type="ECO:0000256" key="1">
    <source>
        <dbReference type="SAM" id="Phobius"/>
    </source>
</evidence>